<gene>
    <name evidence="2" type="ORF">HYG82_11045</name>
</gene>
<keyword evidence="1" id="KW-0472">Membrane</keyword>
<keyword evidence="1" id="KW-1133">Transmembrane helix</keyword>
<dbReference type="EMBL" id="CP058601">
    <property type="protein sequence ID" value="QLG49360.1"/>
    <property type="molecule type" value="Genomic_DNA"/>
</dbReference>
<name>A0A7D5KZJ2_9EURY</name>
<dbReference type="GeneID" id="56033834"/>
<accession>A0A7D5KZJ2</accession>
<reference evidence="2 3" key="1">
    <citation type="submission" date="2020-07" db="EMBL/GenBank/DDBJ databases">
        <authorList>
            <person name="Cui H."/>
        </authorList>
    </citation>
    <scope>NUCLEOTIDE SEQUENCE [LARGE SCALE GENOMIC DNA]</scope>
    <source>
        <strain evidence="2 3">YPL8</strain>
    </source>
</reference>
<evidence type="ECO:0008006" key="4">
    <source>
        <dbReference type="Google" id="ProtNLM"/>
    </source>
</evidence>
<proteinExistence type="predicted"/>
<evidence type="ECO:0000256" key="1">
    <source>
        <dbReference type="SAM" id="Phobius"/>
    </source>
</evidence>
<keyword evidence="1" id="KW-0812">Transmembrane</keyword>
<keyword evidence="3" id="KW-1185">Reference proteome</keyword>
<dbReference type="Proteomes" id="UP000509241">
    <property type="component" value="Chromosome"/>
</dbReference>
<evidence type="ECO:0000313" key="3">
    <source>
        <dbReference type="Proteomes" id="UP000509241"/>
    </source>
</evidence>
<feature type="transmembrane region" description="Helical" evidence="1">
    <location>
        <begin position="20"/>
        <end position="42"/>
    </location>
</feature>
<feature type="transmembrane region" description="Helical" evidence="1">
    <location>
        <begin position="54"/>
        <end position="76"/>
    </location>
</feature>
<evidence type="ECO:0000313" key="2">
    <source>
        <dbReference type="EMBL" id="QLG49360.1"/>
    </source>
</evidence>
<dbReference type="KEGG" id="haly:HYG82_11045"/>
<organism evidence="2 3">
    <name type="scientific">Natrinema halophilum</name>
    <dbReference type="NCBI Taxonomy" id="1699371"/>
    <lineage>
        <taxon>Archaea</taxon>
        <taxon>Methanobacteriati</taxon>
        <taxon>Methanobacteriota</taxon>
        <taxon>Stenosarchaea group</taxon>
        <taxon>Halobacteria</taxon>
        <taxon>Halobacteriales</taxon>
        <taxon>Natrialbaceae</taxon>
        <taxon>Natrinema</taxon>
    </lineage>
</organism>
<dbReference type="AlphaFoldDB" id="A0A7D5KZJ2"/>
<dbReference type="OrthoDB" id="230585at2157"/>
<sequence>MSSSRTPQSALPVSTYVTDGATIAAILLVWGVIAAFFTYGIAEIGGPGSLFKTLGPQLGGVFVLTGLLNAILYLLYRTVEYWQQLTT</sequence>
<dbReference type="RefSeq" id="WP_179261095.1">
    <property type="nucleotide sequence ID" value="NZ_CP058601.1"/>
</dbReference>
<protein>
    <recommendedName>
        <fullName evidence="4">Solute:sodium symporter small subunit</fullName>
    </recommendedName>
</protein>